<organism evidence="2 3">
    <name type="scientific">Oxalicibacterium flavum</name>
    <dbReference type="NCBI Taxonomy" id="179467"/>
    <lineage>
        <taxon>Bacteria</taxon>
        <taxon>Pseudomonadati</taxon>
        <taxon>Pseudomonadota</taxon>
        <taxon>Betaproteobacteria</taxon>
        <taxon>Burkholderiales</taxon>
        <taxon>Oxalobacteraceae</taxon>
        <taxon>Oxalicibacterium</taxon>
    </lineage>
</organism>
<proteinExistence type="predicted"/>
<dbReference type="Proteomes" id="UP000620266">
    <property type="component" value="Unassembled WGS sequence"/>
</dbReference>
<dbReference type="SUPFAM" id="SSF56801">
    <property type="entry name" value="Acetyl-CoA synthetase-like"/>
    <property type="match status" value="1"/>
</dbReference>
<protein>
    <recommendedName>
        <fullName evidence="1">AMP-dependent synthetase/ligase domain-containing protein</fullName>
    </recommendedName>
</protein>
<evidence type="ECO:0000313" key="3">
    <source>
        <dbReference type="Proteomes" id="UP000620266"/>
    </source>
</evidence>
<keyword evidence="3" id="KW-1185">Reference proteome</keyword>
<reference evidence="2" key="2">
    <citation type="submission" date="2020-09" db="EMBL/GenBank/DDBJ databases">
        <authorList>
            <person name="Sun Q."/>
            <person name="Sedlacek I."/>
        </authorList>
    </citation>
    <scope>NUCLEOTIDE SEQUENCE</scope>
    <source>
        <strain evidence="2">CCM 7086</strain>
    </source>
</reference>
<accession>A0A8J2XX53</accession>
<gene>
    <name evidence="2" type="ORF">GCM10007205_03160</name>
</gene>
<dbReference type="AlphaFoldDB" id="A0A8J2XX53"/>
<feature type="domain" description="AMP-dependent synthetase/ligase" evidence="1">
    <location>
        <begin position="18"/>
        <end position="92"/>
    </location>
</feature>
<sequence>MKQMDTLASNLFFLLRCQAARHTHDIATRSSRRAISYRRIWSRIERATARLQGEWQVMPGDTVIYWGNAHADALILYFAVARCGAQLLPLERAEVRALADRVWRMHPPRAVIHDEGLQPAPDLPAGVVATLPELLAVRCPHQERAIEDASLTSLIDLQVEDGKLVERCYSLAALSTQTAQADVAAAHETVEVRDVLFDVPLLAARIFPALARADTVSFS</sequence>
<evidence type="ECO:0000259" key="1">
    <source>
        <dbReference type="Pfam" id="PF00501"/>
    </source>
</evidence>
<comment type="caution">
    <text evidence="2">The sequence shown here is derived from an EMBL/GenBank/DDBJ whole genome shotgun (WGS) entry which is preliminary data.</text>
</comment>
<dbReference type="Gene3D" id="3.40.50.980">
    <property type="match status" value="1"/>
</dbReference>
<dbReference type="EMBL" id="BMCG01000001">
    <property type="protein sequence ID" value="GGB97242.1"/>
    <property type="molecule type" value="Genomic_DNA"/>
</dbReference>
<dbReference type="InterPro" id="IPR000873">
    <property type="entry name" value="AMP-dep_synth/lig_dom"/>
</dbReference>
<reference evidence="2" key="1">
    <citation type="journal article" date="2014" name="Int. J. Syst. Evol. Microbiol.">
        <title>Complete genome sequence of Corynebacterium casei LMG S-19264T (=DSM 44701T), isolated from a smear-ripened cheese.</title>
        <authorList>
            <consortium name="US DOE Joint Genome Institute (JGI-PGF)"/>
            <person name="Walter F."/>
            <person name="Albersmeier A."/>
            <person name="Kalinowski J."/>
            <person name="Ruckert C."/>
        </authorList>
    </citation>
    <scope>NUCLEOTIDE SEQUENCE</scope>
    <source>
        <strain evidence="2">CCM 7086</strain>
    </source>
</reference>
<evidence type="ECO:0000313" key="2">
    <source>
        <dbReference type="EMBL" id="GGB97242.1"/>
    </source>
</evidence>
<dbReference type="Pfam" id="PF00501">
    <property type="entry name" value="AMP-binding"/>
    <property type="match status" value="1"/>
</dbReference>
<name>A0A8J2XX53_9BURK</name>